<name>A0A7K1SIU3_9BACT</name>
<sequence>MKILAILFLSILVLGFLFVQWANKPENVEALQKKRAMEAAQKIKDEKKQVAIQKEQVVVQKEIETKKASMKLAIDENFANSRFEQLDFRYSNISYFDVKKNELNFSGMVYKGQNPQAYFMISNDDFGDFTAEMQTGIWGGDSYAGIFWGAQPNGDKNPNQYQAAYASPNTLYVEAGDDEHFGLGGLISSENNQLLRVERFGKHVQISVNGRVLFNENVASAERGKVGIIIGHRGGIRPNIESISIGIKQFKVWQ</sequence>
<dbReference type="AlphaFoldDB" id="A0A7K1SIU3"/>
<proteinExistence type="predicted"/>
<organism evidence="1 2">
    <name type="scientific">Spirosoma arboris</name>
    <dbReference type="NCBI Taxonomy" id="2682092"/>
    <lineage>
        <taxon>Bacteria</taxon>
        <taxon>Pseudomonadati</taxon>
        <taxon>Bacteroidota</taxon>
        <taxon>Cytophagia</taxon>
        <taxon>Cytophagales</taxon>
        <taxon>Cytophagaceae</taxon>
        <taxon>Spirosoma</taxon>
    </lineage>
</organism>
<dbReference type="RefSeq" id="WP_157588202.1">
    <property type="nucleotide sequence ID" value="NZ_WPIN01000011.1"/>
</dbReference>
<gene>
    <name evidence="1" type="ORF">GO755_25845</name>
</gene>
<evidence type="ECO:0008006" key="3">
    <source>
        <dbReference type="Google" id="ProtNLM"/>
    </source>
</evidence>
<reference evidence="1 2" key="1">
    <citation type="submission" date="2019-12" db="EMBL/GenBank/DDBJ databases">
        <title>Spirosoma sp. HMF4905 genome sequencing and assembly.</title>
        <authorList>
            <person name="Kang H."/>
            <person name="Cha I."/>
            <person name="Kim H."/>
            <person name="Joh K."/>
        </authorList>
    </citation>
    <scope>NUCLEOTIDE SEQUENCE [LARGE SCALE GENOMIC DNA]</scope>
    <source>
        <strain evidence="1 2">HMF4905</strain>
    </source>
</reference>
<evidence type="ECO:0000313" key="2">
    <source>
        <dbReference type="Proteomes" id="UP000436006"/>
    </source>
</evidence>
<keyword evidence="2" id="KW-1185">Reference proteome</keyword>
<dbReference type="EMBL" id="WPIN01000011">
    <property type="protein sequence ID" value="MVM33486.1"/>
    <property type="molecule type" value="Genomic_DNA"/>
</dbReference>
<dbReference type="Proteomes" id="UP000436006">
    <property type="component" value="Unassembled WGS sequence"/>
</dbReference>
<comment type="caution">
    <text evidence="1">The sequence shown here is derived from an EMBL/GenBank/DDBJ whole genome shotgun (WGS) entry which is preliminary data.</text>
</comment>
<accession>A0A7K1SIU3</accession>
<evidence type="ECO:0000313" key="1">
    <source>
        <dbReference type="EMBL" id="MVM33486.1"/>
    </source>
</evidence>
<protein>
    <recommendedName>
        <fullName evidence="3">DUF1080 domain-containing protein</fullName>
    </recommendedName>
</protein>
<dbReference type="Gene3D" id="2.60.120.560">
    <property type="entry name" value="Exo-inulinase, domain 1"/>
    <property type="match status" value="1"/>
</dbReference>